<dbReference type="EMBL" id="SPHZ02000005">
    <property type="protein sequence ID" value="KAF0916671.1"/>
    <property type="molecule type" value="Genomic_DNA"/>
</dbReference>
<reference evidence="2 3" key="1">
    <citation type="submission" date="2019-11" db="EMBL/GenBank/DDBJ databases">
        <title>Whole genome sequence of Oryza granulata.</title>
        <authorList>
            <person name="Li W."/>
        </authorList>
    </citation>
    <scope>NUCLEOTIDE SEQUENCE [LARGE SCALE GENOMIC DNA]</scope>
    <source>
        <strain evidence="3">cv. Menghai</strain>
        <tissue evidence="2">Leaf</tissue>
    </source>
</reference>
<organism evidence="2 3">
    <name type="scientific">Oryza meyeriana var. granulata</name>
    <dbReference type="NCBI Taxonomy" id="110450"/>
    <lineage>
        <taxon>Eukaryota</taxon>
        <taxon>Viridiplantae</taxon>
        <taxon>Streptophyta</taxon>
        <taxon>Embryophyta</taxon>
        <taxon>Tracheophyta</taxon>
        <taxon>Spermatophyta</taxon>
        <taxon>Magnoliopsida</taxon>
        <taxon>Liliopsida</taxon>
        <taxon>Poales</taxon>
        <taxon>Poaceae</taxon>
        <taxon>BOP clade</taxon>
        <taxon>Oryzoideae</taxon>
        <taxon>Oryzeae</taxon>
        <taxon>Oryzinae</taxon>
        <taxon>Oryza</taxon>
        <taxon>Oryza meyeriana</taxon>
    </lineage>
</organism>
<keyword evidence="1" id="KW-1133">Transmembrane helix</keyword>
<gene>
    <name evidence="2" type="ORF">E2562_010522</name>
</gene>
<protein>
    <recommendedName>
        <fullName evidence="4">DUF4149 domain-containing protein</fullName>
    </recommendedName>
</protein>
<comment type="caution">
    <text evidence="2">The sequence shown here is derived from an EMBL/GenBank/DDBJ whole genome shotgun (WGS) entry which is preliminary data.</text>
</comment>
<proteinExistence type="predicted"/>
<dbReference type="AlphaFoldDB" id="A0A6G1DWA3"/>
<dbReference type="Proteomes" id="UP000479710">
    <property type="component" value="Unassembled WGS sequence"/>
</dbReference>
<evidence type="ECO:0000256" key="1">
    <source>
        <dbReference type="SAM" id="Phobius"/>
    </source>
</evidence>
<name>A0A6G1DWA3_9ORYZ</name>
<keyword evidence="1" id="KW-0812">Transmembrane</keyword>
<keyword evidence="1" id="KW-0472">Membrane</keyword>
<evidence type="ECO:0000313" key="2">
    <source>
        <dbReference type="EMBL" id="KAF0916671.1"/>
    </source>
</evidence>
<feature type="transmembrane region" description="Helical" evidence="1">
    <location>
        <begin position="48"/>
        <end position="66"/>
    </location>
</feature>
<accession>A0A6G1DWA3</accession>
<keyword evidence="3" id="KW-1185">Reference proteome</keyword>
<evidence type="ECO:0000313" key="3">
    <source>
        <dbReference type="Proteomes" id="UP000479710"/>
    </source>
</evidence>
<sequence>MGWAARFLTAVSFLAVGVLFVPDALLGGSGRSVAGVAAARLVHILCFATAWGATLWVTFIGGIVMFK</sequence>
<evidence type="ECO:0008006" key="4">
    <source>
        <dbReference type="Google" id="ProtNLM"/>
    </source>
</evidence>